<dbReference type="Proteomes" id="UP001221757">
    <property type="component" value="Unassembled WGS sequence"/>
</dbReference>
<gene>
    <name evidence="8" type="ORF">B0H17DRAFT_1080140</name>
</gene>
<keyword evidence="4 7" id="KW-0256">Endoplasmic reticulum</keyword>
<accession>A0AAD7D3T3</accession>
<comment type="function">
    <text evidence="7">May be involved in the degradation of misfolded endoplasmic reticulum (ER) luminal proteins.</text>
</comment>
<feature type="transmembrane region" description="Helical" evidence="7">
    <location>
        <begin position="55"/>
        <end position="76"/>
    </location>
</feature>
<evidence type="ECO:0000256" key="4">
    <source>
        <dbReference type="ARBA" id="ARBA00022824"/>
    </source>
</evidence>
<protein>
    <recommendedName>
        <fullName evidence="7">Derlin</fullName>
    </recommendedName>
</protein>
<dbReference type="PANTHER" id="PTHR11009">
    <property type="entry name" value="DER1-LIKE PROTEIN, DERLIN"/>
    <property type="match status" value="1"/>
</dbReference>
<comment type="caution">
    <text evidence="8">The sequence shown here is derived from an EMBL/GenBank/DDBJ whole genome shotgun (WGS) entry which is preliminary data.</text>
</comment>
<evidence type="ECO:0000256" key="1">
    <source>
        <dbReference type="ARBA" id="ARBA00004477"/>
    </source>
</evidence>
<evidence type="ECO:0000256" key="6">
    <source>
        <dbReference type="ARBA" id="ARBA00023136"/>
    </source>
</evidence>
<dbReference type="InterPro" id="IPR035952">
    <property type="entry name" value="Rhomboid-like_sf"/>
</dbReference>
<keyword evidence="5 7" id="KW-1133">Transmembrane helix</keyword>
<feature type="transmembrane region" description="Helical" evidence="7">
    <location>
        <begin position="151"/>
        <end position="173"/>
    </location>
</feature>
<keyword evidence="6 7" id="KW-0472">Membrane</keyword>
<dbReference type="GO" id="GO:0006950">
    <property type="term" value="P:response to stress"/>
    <property type="evidence" value="ECO:0007669"/>
    <property type="project" value="UniProtKB-ARBA"/>
</dbReference>
<dbReference type="SUPFAM" id="SSF144091">
    <property type="entry name" value="Rhomboid-like"/>
    <property type="match status" value="1"/>
</dbReference>
<feature type="transmembrane region" description="Helical" evidence="7">
    <location>
        <begin position="96"/>
        <end position="118"/>
    </location>
</feature>
<dbReference type="GO" id="GO:0005789">
    <property type="term" value="C:endoplasmic reticulum membrane"/>
    <property type="evidence" value="ECO:0007669"/>
    <property type="project" value="UniProtKB-SubCell"/>
</dbReference>
<evidence type="ECO:0000256" key="5">
    <source>
        <dbReference type="ARBA" id="ARBA00022989"/>
    </source>
</evidence>
<organism evidence="8 9">
    <name type="scientific">Mycena rosella</name>
    <name type="common">Pink bonnet</name>
    <name type="synonym">Agaricus rosellus</name>
    <dbReference type="NCBI Taxonomy" id="1033263"/>
    <lineage>
        <taxon>Eukaryota</taxon>
        <taxon>Fungi</taxon>
        <taxon>Dikarya</taxon>
        <taxon>Basidiomycota</taxon>
        <taxon>Agaricomycotina</taxon>
        <taxon>Agaricomycetes</taxon>
        <taxon>Agaricomycetidae</taxon>
        <taxon>Agaricales</taxon>
        <taxon>Marasmiineae</taxon>
        <taxon>Mycenaceae</taxon>
        <taxon>Mycena</taxon>
    </lineage>
</organism>
<dbReference type="AlphaFoldDB" id="A0AAD7D3T3"/>
<evidence type="ECO:0000256" key="7">
    <source>
        <dbReference type="RuleBase" id="RU363059"/>
    </source>
</evidence>
<reference evidence="8" key="1">
    <citation type="submission" date="2023-03" db="EMBL/GenBank/DDBJ databases">
        <title>Massive genome expansion in bonnet fungi (Mycena s.s.) driven by repeated elements and novel gene families across ecological guilds.</title>
        <authorList>
            <consortium name="Lawrence Berkeley National Laboratory"/>
            <person name="Harder C.B."/>
            <person name="Miyauchi S."/>
            <person name="Viragh M."/>
            <person name="Kuo A."/>
            <person name="Thoen E."/>
            <person name="Andreopoulos B."/>
            <person name="Lu D."/>
            <person name="Skrede I."/>
            <person name="Drula E."/>
            <person name="Henrissat B."/>
            <person name="Morin E."/>
            <person name="Kohler A."/>
            <person name="Barry K."/>
            <person name="LaButti K."/>
            <person name="Morin E."/>
            <person name="Salamov A."/>
            <person name="Lipzen A."/>
            <person name="Mereny Z."/>
            <person name="Hegedus B."/>
            <person name="Baldrian P."/>
            <person name="Stursova M."/>
            <person name="Weitz H."/>
            <person name="Taylor A."/>
            <person name="Grigoriev I.V."/>
            <person name="Nagy L.G."/>
            <person name="Martin F."/>
            <person name="Kauserud H."/>
        </authorList>
    </citation>
    <scope>NUCLEOTIDE SEQUENCE</scope>
    <source>
        <strain evidence="8">CBHHK067</strain>
    </source>
</reference>
<feature type="transmembrane region" description="Helical" evidence="7">
    <location>
        <begin position="125"/>
        <end position="145"/>
    </location>
</feature>
<name>A0AAD7D3T3_MYCRO</name>
<evidence type="ECO:0000256" key="2">
    <source>
        <dbReference type="ARBA" id="ARBA00008917"/>
    </source>
</evidence>
<evidence type="ECO:0000256" key="3">
    <source>
        <dbReference type="ARBA" id="ARBA00022692"/>
    </source>
</evidence>
<proteinExistence type="inferred from homology"/>
<keyword evidence="3 7" id="KW-0812">Transmembrane</keyword>
<keyword evidence="9" id="KW-1185">Reference proteome</keyword>
<dbReference type="EMBL" id="JARKIE010000142">
    <property type="protein sequence ID" value="KAJ7676470.1"/>
    <property type="molecule type" value="Genomic_DNA"/>
</dbReference>
<sequence length="184" mass="19996">MNDLLAEIRKIPPVTRVLCLSSVGVSLSTMMGLVSPYRVVYTYGLVFEQLQVWRLYTSFFLGSGGINYVFELAMLYRQTDQLEAGPYARKSADLAWQLFAASGLIIITSLPVGSVVFFRPLLLCLAYLSSALAPVGAQTSIMGLVQLPAVYTPYIMLLMDLLLAAPAAAGGGYNWGQGQRLGQD</sequence>
<evidence type="ECO:0000313" key="8">
    <source>
        <dbReference type="EMBL" id="KAJ7676470.1"/>
    </source>
</evidence>
<evidence type="ECO:0000313" key="9">
    <source>
        <dbReference type="Proteomes" id="UP001221757"/>
    </source>
</evidence>
<dbReference type="Pfam" id="PF04511">
    <property type="entry name" value="DER1"/>
    <property type="match status" value="1"/>
</dbReference>
<dbReference type="InterPro" id="IPR007599">
    <property type="entry name" value="DER1"/>
</dbReference>
<comment type="subcellular location">
    <subcellularLocation>
        <location evidence="1 7">Endoplasmic reticulum membrane</location>
        <topology evidence="1 7">Multi-pass membrane protein</topology>
    </subcellularLocation>
</comment>
<comment type="similarity">
    <text evidence="2 7">Belongs to the derlin family.</text>
</comment>